<evidence type="ECO:0000313" key="2">
    <source>
        <dbReference type="EMBL" id="KAG2571220.1"/>
    </source>
</evidence>
<proteinExistence type="predicted"/>
<feature type="compositionally biased region" description="Acidic residues" evidence="1">
    <location>
        <begin position="27"/>
        <end position="37"/>
    </location>
</feature>
<evidence type="ECO:0000256" key="1">
    <source>
        <dbReference type="SAM" id="MobiDB-lite"/>
    </source>
</evidence>
<comment type="caution">
    <text evidence="2">The sequence shown here is derived from an EMBL/GenBank/DDBJ whole genome shotgun (WGS) entry which is preliminary data.</text>
</comment>
<dbReference type="AlphaFoldDB" id="A0A8T0QBC8"/>
<feature type="region of interest" description="Disordered" evidence="1">
    <location>
        <begin position="1"/>
        <end position="44"/>
    </location>
</feature>
<gene>
    <name evidence="2" type="ORF">PVAP13_7KG022678</name>
</gene>
<protein>
    <submittedName>
        <fullName evidence="2">Uncharacterized protein</fullName>
    </submittedName>
</protein>
<dbReference type="Proteomes" id="UP000823388">
    <property type="component" value="Chromosome 7K"/>
</dbReference>
<organism evidence="2 3">
    <name type="scientific">Panicum virgatum</name>
    <name type="common">Blackwell switchgrass</name>
    <dbReference type="NCBI Taxonomy" id="38727"/>
    <lineage>
        <taxon>Eukaryota</taxon>
        <taxon>Viridiplantae</taxon>
        <taxon>Streptophyta</taxon>
        <taxon>Embryophyta</taxon>
        <taxon>Tracheophyta</taxon>
        <taxon>Spermatophyta</taxon>
        <taxon>Magnoliopsida</taxon>
        <taxon>Liliopsida</taxon>
        <taxon>Poales</taxon>
        <taxon>Poaceae</taxon>
        <taxon>PACMAD clade</taxon>
        <taxon>Panicoideae</taxon>
        <taxon>Panicodae</taxon>
        <taxon>Paniceae</taxon>
        <taxon>Panicinae</taxon>
        <taxon>Panicum</taxon>
        <taxon>Panicum sect. Hiantes</taxon>
    </lineage>
</organism>
<reference evidence="2" key="1">
    <citation type="submission" date="2020-05" db="EMBL/GenBank/DDBJ databases">
        <title>WGS assembly of Panicum virgatum.</title>
        <authorList>
            <person name="Lovell J.T."/>
            <person name="Jenkins J."/>
            <person name="Shu S."/>
            <person name="Juenger T.E."/>
            <person name="Schmutz J."/>
        </authorList>
    </citation>
    <scope>NUCLEOTIDE SEQUENCE</scope>
    <source>
        <strain evidence="2">AP13</strain>
    </source>
</reference>
<keyword evidence="3" id="KW-1185">Reference proteome</keyword>
<dbReference type="EMBL" id="CM029049">
    <property type="protein sequence ID" value="KAG2571220.1"/>
    <property type="molecule type" value="Genomic_DNA"/>
</dbReference>
<name>A0A8T0QBC8_PANVG</name>
<evidence type="ECO:0000313" key="3">
    <source>
        <dbReference type="Proteomes" id="UP000823388"/>
    </source>
</evidence>
<sequence>MVPSGQSPCARGGRGVGQAPNEGTERPDEDEARGEEEETRRRHWVDTYHRRRLVLICVDLGSPHSLTRDCSVLSGIPIMIIPTYSTHVPRGHCN</sequence>
<accession>A0A8T0QBC8</accession>